<gene>
    <name evidence="3" type="ORF">AB406_0014</name>
    <name evidence="4" type="ORF">AB406_0113</name>
</gene>
<feature type="domain" description="N-acetyltransferase" evidence="1">
    <location>
        <begin position="2"/>
        <end position="159"/>
    </location>
</feature>
<dbReference type="InterPro" id="IPR000182">
    <property type="entry name" value="GNAT_dom"/>
</dbReference>
<evidence type="ECO:0000313" key="3">
    <source>
        <dbReference type="EMBL" id="AQY20980.1"/>
    </source>
</evidence>
<reference evidence="2" key="1">
    <citation type="journal article" date="2015" name="PLoS ONE">
        <title>ErmF and ereD Are Responsible for Erythromycin Resistance in Riemerella anatipestifer.</title>
        <authorList>
            <person name="Xing L."/>
            <person name="Yu H."/>
            <person name="Qi J."/>
            <person name="Jiang P."/>
            <person name="Sun B."/>
            <person name="Cui J."/>
            <person name="Ou C."/>
            <person name="Chang W."/>
            <person name="Hu Q."/>
        </authorList>
    </citation>
    <scope>NUCLEOTIDE SEQUENCE</scope>
    <source>
        <strain evidence="2">HXb2</strain>
    </source>
</reference>
<dbReference type="GO" id="GO:0016747">
    <property type="term" value="F:acyltransferase activity, transferring groups other than amino-acyl groups"/>
    <property type="evidence" value="ECO:0007669"/>
    <property type="project" value="InterPro"/>
</dbReference>
<evidence type="ECO:0000259" key="1">
    <source>
        <dbReference type="PROSITE" id="PS51186"/>
    </source>
</evidence>
<dbReference type="EMBL" id="CP011859">
    <property type="protein sequence ID" value="AQY20980.1"/>
    <property type="molecule type" value="Genomic_DNA"/>
</dbReference>
<name>A0A0H4JBR1_RIEAN</name>
<dbReference type="EMBL" id="KP265722">
    <property type="protein sequence ID" value="AKO71475.1"/>
    <property type="molecule type" value="Genomic_DNA"/>
</dbReference>
<organism evidence="2">
    <name type="scientific">Riemerella anatipestifer</name>
    <name type="common">Moraxella anatipestifer</name>
    <dbReference type="NCBI Taxonomy" id="34085"/>
    <lineage>
        <taxon>Bacteria</taxon>
        <taxon>Pseudomonadati</taxon>
        <taxon>Bacteroidota</taxon>
        <taxon>Flavobacteriia</taxon>
        <taxon>Flavobacteriales</taxon>
        <taxon>Weeksellaceae</taxon>
        <taxon>Riemerella</taxon>
    </lineage>
</organism>
<dbReference type="SUPFAM" id="SSF55729">
    <property type="entry name" value="Acyl-CoA N-acyltransferases (Nat)"/>
    <property type="match status" value="1"/>
</dbReference>
<evidence type="ECO:0000313" key="2">
    <source>
        <dbReference type="EMBL" id="AKO71475.1"/>
    </source>
</evidence>
<dbReference type="CDD" id="cd04301">
    <property type="entry name" value="NAT_SF"/>
    <property type="match status" value="1"/>
</dbReference>
<dbReference type="RefSeq" id="WP_079206199.1">
    <property type="nucleotide sequence ID" value="NZ_CP011859.1"/>
</dbReference>
<dbReference type="PANTHER" id="PTHR43415:SF5">
    <property type="entry name" value="ACETYLTRANSFERASE"/>
    <property type="match status" value="1"/>
</dbReference>
<dbReference type="AlphaFoldDB" id="A0A0H4JBR1"/>
<dbReference type="Proteomes" id="UP000189883">
    <property type="component" value="Chromosome"/>
</dbReference>
<accession>A0A0H4JBR1</accession>
<evidence type="ECO:0000313" key="4">
    <source>
        <dbReference type="EMBL" id="AQY21078.1"/>
    </source>
</evidence>
<dbReference type="Gene3D" id="3.40.630.30">
    <property type="match status" value="1"/>
</dbReference>
<evidence type="ECO:0000313" key="5">
    <source>
        <dbReference type="Proteomes" id="UP000189883"/>
    </source>
</evidence>
<dbReference type="InterPro" id="IPR016181">
    <property type="entry name" value="Acyl_CoA_acyltransferase"/>
</dbReference>
<dbReference type="PROSITE" id="PS51186">
    <property type="entry name" value="GNAT"/>
    <property type="match status" value="1"/>
</dbReference>
<dbReference type="Pfam" id="PF00583">
    <property type="entry name" value="Acetyltransf_1"/>
    <property type="match status" value="1"/>
</dbReference>
<dbReference type="PANTHER" id="PTHR43415">
    <property type="entry name" value="SPERMIDINE N(1)-ACETYLTRANSFERASE"/>
    <property type="match status" value="1"/>
</dbReference>
<protein>
    <submittedName>
        <fullName evidence="3">N-acetyltransferase GCN5</fullName>
    </submittedName>
</protein>
<keyword evidence="3" id="KW-0808">Transferase</keyword>
<reference evidence="3 5" key="2">
    <citation type="submission" date="2015-06" db="EMBL/GenBank/DDBJ databases">
        <title>R. anatipestifer strain HXb2 is the most virulent strain so far, and the genome sequence would help us uncover the pathogenesis.</title>
        <authorList>
            <person name="Hu Q."/>
            <person name="Qi J."/>
            <person name="Bo H."/>
            <person name="Liu G."/>
            <person name="Tao M."/>
            <person name="Ding Y."/>
            <person name="Xue Y."/>
        </authorList>
    </citation>
    <scope>NUCLEOTIDE SEQUENCE [LARGE SCALE GENOMIC DNA]</scope>
    <source>
        <strain evidence="3 5">HXb2</strain>
    </source>
</reference>
<dbReference type="EMBL" id="CP011859">
    <property type="protein sequence ID" value="AQY21078.1"/>
    <property type="molecule type" value="Genomic_DNA"/>
</dbReference>
<sequence>MIEIQKFKKENIEKLISWIDNAEDLMQFAGPKFTFPLTKSQILESLEDKNRFAFSVKNKDEIIGHAEIYFKENSFALGRILINKENRGKGYGKLLTEKLLDYGFEKSEKEFAELNVFDWNIPAIKSYEKAGFIINPNESIHREINGEIWTALNMRIYRQEYKKTCR</sequence>
<proteinExistence type="predicted"/>